<evidence type="ECO:0000256" key="9">
    <source>
        <dbReference type="ARBA" id="ARBA00025288"/>
    </source>
</evidence>
<dbReference type="GO" id="GO:0001664">
    <property type="term" value="F:G protein-coupled receptor binding"/>
    <property type="evidence" value="ECO:0007669"/>
    <property type="project" value="TreeGrafter"/>
</dbReference>
<keyword evidence="6" id="KW-0165">Cleavage on pair of basic residues</keyword>
<comment type="subcellular location">
    <subcellularLocation>
        <location evidence="1 12">Secreted</location>
    </subcellularLocation>
</comment>
<dbReference type="SMART" id="SM00078">
    <property type="entry name" value="IlGF"/>
    <property type="match status" value="1"/>
</dbReference>
<evidence type="ECO:0000256" key="8">
    <source>
        <dbReference type="ARBA" id="ARBA00023157"/>
    </source>
</evidence>
<name>A0A8C9YE47_SANLU</name>
<dbReference type="PANTHER" id="PTHR10423">
    <property type="entry name" value="INSULIN-LIKE 3"/>
    <property type="match status" value="1"/>
</dbReference>
<sequence>MSAARSLVPLLVVLVAAVGEAHAQDRIKMCGRDLIRLAVTSCGNSRVRRMTGVSQEVPSTRLHIFRDVFKSQVSFHLLCTGGQDAFTEEHQATEAAPIPPESDGEKGVFSLAPQWYTLPSRIRRAAGTMSDICCEKGCSMKELIQFC</sequence>
<dbReference type="InterPro" id="IPR016179">
    <property type="entry name" value="Insulin-like"/>
</dbReference>
<evidence type="ECO:0000256" key="12">
    <source>
        <dbReference type="RuleBase" id="RU000406"/>
    </source>
</evidence>
<dbReference type="Proteomes" id="UP000694568">
    <property type="component" value="Unplaced"/>
</dbReference>
<reference evidence="15" key="1">
    <citation type="submission" date="2025-08" db="UniProtKB">
        <authorList>
            <consortium name="Ensembl"/>
        </authorList>
    </citation>
    <scope>IDENTIFICATION</scope>
</reference>
<evidence type="ECO:0000256" key="1">
    <source>
        <dbReference type="ARBA" id="ARBA00004613"/>
    </source>
</evidence>
<dbReference type="PANTHER" id="PTHR10423:SF3">
    <property type="entry name" value="INSULIN-LIKE 3"/>
    <property type="match status" value="1"/>
</dbReference>
<reference evidence="15" key="2">
    <citation type="submission" date="2025-09" db="UniProtKB">
        <authorList>
            <consortium name="Ensembl"/>
        </authorList>
    </citation>
    <scope>IDENTIFICATION</scope>
</reference>
<dbReference type="Pfam" id="PF00049">
    <property type="entry name" value="Insulin"/>
    <property type="match status" value="1"/>
</dbReference>
<dbReference type="InterPro" id="IPR022353">
    <property type="entry name" value="Insulin_CS"/>
</dbReference>
<evidence type="ECO:0000256" key="4">
    <source>
        <dbReference type="ARBA" id="ARBA00020180"/>
    </source>
</evidence>
<proteinExistence type="inferred from homology"/>
<feature type="domain" description="Insulin-like" evidence="14">
    <location>
        <begin position="27"/>
        <end position="147"/>
    </location>
</feature>
<dbReference type="GO" id="GO:0007193">
    <property type="term" value="P:adenylate cyclase-inhibiting G protein-coupled receptor signaling pathway"/>
    <property type="evidence" value="ECO:0007669"/>
    <property type="project" value="TreeGrafter"/>
</dbReference>
<evidence type="ECO:0000313" key="15">
    <source>
        <dbReference type="Ensembl" id="ENSSLUP00000023127.1"/>
    </source>
</evidence>
<evidence type="ECO:0000256" key="10">
    <source>
        <dbReference type="ARBA" id="ARBA00032209"/>
    </source>
</evidence>
<evidence type="ECO:0000256" key="3">
    <source>
        <dbReference type="ARBA" id="ARBA00014427"/>
    </source>
</evidence>
<dbReference type="GeneTree" id="ENSGT00940000176935"/>
<dbReference type="GO" id="GO:0005615">
    <property type="term" value="C:extracellular space"/>
    <property type="evidence" value="ECO:0007669"/>
    <property type="project" value="TreeGrafter"/>
</dbReference>
<keyword evidence="7 13" id="KW-0732">Signal</keyword>
<dbReference type="Gene3D" id="1.10.100.10">
    <property type="entry name" value="Insulin-like"/>
    <property type="match status" value="1"/>
</dbReference>
<dbReference type="Ensembl" id="ENSSLUT00000023888.1">
    <property type="protein sequence ID" value="ENSSLUP00000023127.1"/>
    <property type="gene ID" value="ENSSLUG00000010616.1"/>
</dbReference>
<evidence type="ECO:0000259" key="14">
    <source>
        <dbReference type="SMART" id="SM00078"/>
    </source>
</evidence>
<keyword evidence="5 12" id="KW-0964">Secreted</keyword>
<protein>
    <recommendedName>
        <fullName evidence="4">Insulin</fullName>
    </recommendedName>
    <alternativeName>
        <fullName evidence="3">Insulin-like 3</fullName>
    </alternativeName>
    <alternativeName>
        <fullName evidence="11">Leydig insulin-like peptide</fullName>
    </alternativeName>
    <alternativeName>
        <fullName evidence="10">Relaxin-like factor</fullName>
    </alternativeName>
</protein>
<organism evidence="15 16">
    <name type="scientific">Sander lucioperca</name>
    <name type="common">Pike-perch</name>
    <name type="synonym">Perca lucioperca</name>
    <dbReference type="NCBI Taxonomy" id="283035"/>
    <lineage>
        <taxon>Eukaryota</taxon>
        <taxon>Metazoa</taxon>
        <taxon>Chordata</taxon>
        <taxon>Craniata</taxon>
        <taxon>Vertebrata</taxon>
        <taxon>Euteleostomi</taxon>
        <taxon>Actinopterygii</taxon>
        <taxon>Neopterygii</taxon>
        <taxon>Teleostei</taxon>
        <taxon>Neoteleostei</taxon>
        <taxon>Acanthomorphata</taxon>
        <taxon>Eupercaria</taxon>
        <taxon>Perciformes</taxon>
        <taxon>Percoidei</taxon>
        <taxon>Percidae</taxon>
        <taxon>Luciopercinae</taxon>
        <taxon>Sander</taxon>
    </lineage>
</organism>
<dbReference type="InterPro" id="IPR043387">
    <property type="entry name" value="INSL3/INSL4"/>
</dbReference>
<comment type="similarity">
    <text evidence="2 12">Belongs to the insulin family.</text>
</comment>
<evidence type="ECO:0000256" key="13">
    <source>
        <dbReference type="SAM" id="SignalP"/>
    </source>
</evidence>
<evidence type="ECO:0000256" key="6">
    <source>
        <dbReference type="ARBA" id="ARBA00022685"/>
    </source>
</evidence>
<dbReference type="InterPro" id="IPR036438">
    <property type="entry name" value="Insulin-like_sf"/>
</dbReference>
<comment type="function">
    <text evidence="9">Seems to play a role in testicular function. May be a trophic hormone with a role in testicular descent in fetal life. Is a ligand for LGR8 receptor.</text>
</comment>
<evidence type="ECO:0000313" key="16">
    <source>
        <dbReference type="Proteomes" id="UP000694568"/>
    </source>
</evidence>
<dbReference type="AlphaFoldDB" id="A0A8C9YE47"/>
<evidence type="ECO:0000256" key="7">
    <source>
        <dbReference type="ARBA" id="ARBA00022729"/>
    </source>
</evidence>
<feature type="chain" id="PRO_5034422181" description="Insulin" evidence="13">
    <location>
        <begin position="24"/>
        <end position="147"/>
    </location>
</feature>
<gene>
    <name evidence="15" type="primary">insl3</name>
</gene>
<dbReference type="SUPFAM" id="SSF56994">
    <property type="entry name" value="Insulin-like"/>
    <property type="match status" value="1"/>
</dbReference>
<feature type="signal peptide" evidence="13">
    <location>
        <begin position="1"/>
        <end position="23"/>
    </location>
</feature>
<evidence type="ECO:0000256" key="11">
    <source>
        <dbReference type="ARBA" id="ARBA00032881"/>
    </source>
</evidence>
<accession>A0A8C9YE47</accession>
<dbReference type="GO" id="GO:0005179">
    <property type="term" value="F:hormone activity"/>
    <property type="evidence" value="ECO:0007669"/>
    <property type="project" value="InterPro"/>
</dbReference>
<evidence type="ECO:0000256" key="5">
    <source>
        <dbReference type="ARBA" id="ARBA00022525"/>
    </source>
</evidence>
<dbReference type="PROSITE" id="PS00262">
    <property type="entry name" value="INSULIN"/>
    <property type="match status" value="1"/>
</dbReference>
<keyword evidence="16" id="KW-1185">Reference proteome</keyword>
<evidence type="ECO:0000256" key="2">
    <source>
        <dbReference type="ARBA" id="ARBA00009034"/>
    </source>
</evidence>
<keyword evidence="8" id="KW-1015">Disulfide bond</keyword>